<dbReference type="InterPro" id="IPR015421">
    <property type="entry name" value="PyrdxlP-dep_Trfase_major"/>
</dbReference>
<dbReference type="EMBL" id="JZSH01000170">
    <property type="protein sequence ID" value="KJF77265.1"/>
    <property type="molecule type" value="Genomic_DNA"/>
</dbReference>
<feature type="region of interest" description="Disordered" evidence="2">
    <location>
        <begin position="39"/>
        <end position="60"/>
    </location>
</feature>
<dbReference type="PANTHER" id="PTHR43713">
    <property type="entry name" value="GLUTAMATE-1-SEMIALDEHYDE 2,1-AMINOMUTASE"/>
    <property type="match status" value="1"/>
</dbReference>
<comment type="cofactor">
    <cofactor evidence="1">
        <name>pyridoxal 5'-phosphate</name>
        <dbReference type="ChEBI" id="CHEBI:597326"/>
    </cofactor>
</comment>
<dbReference type="AlphaFoldDB" id="A0A0D8L5T5"/>
<dbReference type="PANTHER" id="PTHR43713:SF3">
    <property type="entry name" value="GLUTAMATE-1-SEMIALDEHYDE 2,1-AMINOMUTASE 1, CHLOROPLASTIC-RELATED"/>
    <property type="match status" value="1"/>
</dbReference>
<evidence type="ECO:0000256" key="2">
    <source>
        <dbReference type="SAM" id="MobiDB-lite"/>
    </source>
</evidence>
<evidence type="ECO:0000313" key="4">
    <source>
        <dbReference type="Proteomes" id="UP000032582"/>
    </source>
</evidence>
<sequence>MTGFRVALGGAQAHYDVEPDLTCLGKIIGGGMPVGAFGGRGEIMENSPDRPGLSGRNPVR</sequence>
<dbReference type="GO" id="GO:0008483">
    <property type="term" value="F:transaminase activity"/>
    <property type="evidence" value="ECO:0007669"/>
    <property type="project" value="InterPro"/>
</dbReference>
<organism evidence="3 4">
    <name type="scientific">Morganella morganii</name>
    <name type="common">Proteus morganii</name>
    <dbReference type="NCBI Taxonomy" id="582"/>
    <lineage>
        <taxon>Bacteria</taxon>
        <taxon>Pseudomonadati</taxon>
        <taxon>Pseudomonadota</taxon>
        <taxon>Gammaproteobacteria</taxon>
        <taxon>Enterobacterales</taxon>
        <taxon>Morganellaceae</taxon>
        <taxon>Morganella</taxon>
    </lineage>
</organism>
<proteinExistence type="predicted"/>
<accession>A0A0D8L5T5</accession>
<comment type="caution">
    <text evidence="3">The sequence shown here is derived from an EMBL/GenBank/DDBJ whole genome shotgun (WGS) entry which is preliminary data.</text>
</comment>
<protein>
    <recommendedName>
        <fullName evidence="5">Glutamate-1-semialdehyde 2,1-aminomutase</fullName>
    </recommendedName>
</protein>
<reference evidence="3 4" key="1">
    <citation type="submission" date="2015-02" db="EMBL/GenBank/DDBJ databases">
        <title>Whole genome shotgun sequencing of cultured foodborne pathogen.</title>
        <authorList>
            <person name="Timme R."/>
            <person name="Allard M.W."/>
            <person name="Strain E."/>
            <person name="Evans P.S."/>
            <person name="Brown E."/>
        </authorList>
    </citation>
    <scope>NUCLEOTIDE SEQUENCE [LARGE SCALE GENOMIC DNA]</scope>
    <source>
        <strain evidence="3 4">GCSL-TSO-24</strain>
    </source>
</reference>
<dbReference type="PATRIC" id="fig|582.24.peg.4374"/>
<dbReference type="Proteomes" id="UP000032582">
    <property type="component" value="Unassembled WGS sequence"/>
</dbReference>
<name>A0A0D8L5T5_MORMO</name>
<dbReference type="Gene3D" id="3.40.640.10">
    <property type="entry name" value="Type I PLP-dependent aspartate aminotransferase-like (Major domain)"/>
    <property type="match status" value="1"/>
</dbReference>
<gene>
    <name evidence="3" type="ORF">UA45_13830</name>
</gene>
<dbReference type="InterPro" id="IPR015424">
    <property type="entry name" value="PyrdxlP-dep_Trfase"/>
</dbReference>
<evidence type="ECO:0008006" key="5">
    <source>
        <dbReference type="Google" id="ProtNLM"/>
    </source>
</evidence>
<dbReference type="Pfam" id="PF00202">
    <property type="entry name" value="Aminotran_3"/>
    <property type="match status" value="1"/>
</dbReference>
<dbReference type="GO" id="GO:0030170">
    <property type="term" value="F:pyridoxal phosphate binding"/>
    <property type="evidence" value="ECO:0007669"/>
    <property type="project" value="InterPro"/>
</dbReference>
<evidence type="ECO:0000313" key="3">
    <source>
        <dbReference type="EMBL" id="KJF77265.1"/>
    </source>
</evidence>
<evidence type="ECO:0000256" key="1">
    <source>
        <dbReference type="ARBA" id="ARBA00001933"/>
    </source>
</evidence>
<dbReference type="SUPFAM" id="SSF53383">
    <property type="entry name" value="PLP-dependent transferases"/>
    <property type="match status" value="1"/>
</dbReference>
<dbReference type="InterPro" id="IPR005814">
    <property type="entry name" value="Aminotrans_3"/>
</dbReference>